<dbReference type="Proteomes" id="UP000829354">
    <property type="component" value="Chromosome I"/>
</dbReference>
<feature type="transmembrane region" description="Helical" evidence="2">
    <location>
        <begin position="110"/>
        <end position="132"/>
    </location>
</feature>
<keyword evidence="6" id="KW-1185">Reference proteome</keyword>
<reference evidence="4 6" key="1">
    <citation type="submission" date="2022-04" db="EMBL/GenBank/DDBJ databases">
        <title>Chromosome-level reference genomes for two strains of Caenorhabditis briggsae: an improved platform for comparative genomics.</title>
        <authorList>
            <person name="Stevens L."/>
            <person name="Andersen E."/>
        </authorList>
    </citation>
    <scope>NUCLEOTIDE SEQUENCE [LARGE SCALE GENOMIC DNA]</scope>
    <source>
        <strain evidence="4">VX34</strain>
        <tissue evidence="4">Whole-organism</tissue>
    </source>
</reference>
<protein>
    <submittedName>
        <fullName evidence="3">Uncharacterized protein</fullName>
    </submittedName>
</protein>
<evidence type="ECO:0000313" key="5">
    <source>
        <dbReference type="Proteomes" id="UP000827892"/>
    </source>
</evidence>
<evidence type="ECO:0000313" key="3">
    <source>
        <dbReference type="EMBL" id="ULU12185.1"/>
    </source>
</evidence>
<proteinExistence type="predicted"/>
<evidence type="ECO:0000313" key="4">
    <source>
        <dbReference type="EMBL" id="UMM13139.1"/>
    </source>
</evidence>
<gene>
    <name evidence="3" type="ORF">L3Y34_015488</name>
    <name evidence="4" type="ORF">L5515_001566</name>
</gene>
<keyword evidence="2" id="KW-0472">Membrane</keyword>
<feature type="coiled-coil region" evidence="1">
    <location>
        <begin position="9"/>
        <end position="83"/>
    </location>
</feature>
<evidence type="ECO:0000256" key="1">
    <source>
        <dbReference type="SAM" id="Coils"/>
    </source>
</evidence>
<name>A0AAE9DUE1_CAEBR</name>
<keyword evidence="2" id="KW-1133">Transmembrane helix</keyword>
<dbReference type="EMBL" id="CP090891">
    <property type="protein sequence ID" value="ULU12185.1"/>
    <property type="molecule type" value="Genomic_DNA"/>
</dbReference>
<evidence type="ECO:0000256" key="2">
    <source>
        <dbReference type="SAM" id="Phobius"/>
    </source>
</evidence>
<dbReference type="Proteomes" id="UP000827892">
    <property type="component" value="Chromosome I"/>
</dbReference>
<reference evidence="3 5" key="2">
    <citation type="submission" date="2022-05" db="EMBL/GenBank/DDBJ databases">
        <title>Chromosome-level reference genomes for two strains of Caenorhabditis briggsae: an improved platform for comparative genomics.</title>
        <authorList>
            <person name="Stevens L."/>
            <person name="Andersen E.C."/>
        </authorList>
    </citation>
    <scope>NUCLEOTIDE SEQUENCE [LARGE SCALE GENOMIC DNA]</scope>
    <source>
        <strain evidence="3">QX1410_ONT</strain>
        <tissue evidence="3">Whole-organism</tissue>
    </source>
</reference>
<dbReference type="EMBL" id="CP092620">
    <property type="protein sequence ID" value="UMM13139.1"/>
    <property type="molecule type" value="Genomic_DNA"/>
</dbReference>
<organism evidence="3 5">
    <name type="scientific">Caenorhabditis briggsae</name>
    <dbReference type="NCBI Taxonomy" id="6238"/>
    <lineage>
        <taxon>Eukaryota</taxon>
        <taxon>Metazoa</taxon>
        <taxon>Ecdysozoa</taxon>
        <taxon>Nematoda</taxon>
        <taxon>Chromadorea</taxon>
        <taxon>Rhabditida</taxon>
        <taxon>Rhabditina</taxon>
        <taxon>Rhabditomorpha</taxon>
        <taxon>Rhabditoidea</taxon>
        <taxon>Rhabditidae</taxon>
        <taxon>Peloderinae</taxon>
        <taxon>Caenorhabditis</taxon>
    </lineage>
</organism>
<dbReference type="AlphaFoldDB" id="A0AAE9DUE1"/>
<accession>A0AAE9DUE1</accession>
<keyword evidence="1" id="KW-0175">Coiled coil</keyword>
<sequence length="183" mass="21653">MTTNDFDRIESLLKQCDVHEKNLRNSLDKTTQRAMEVKDQMNVRMNQVMQKLGKVREVFDSAHRENQHQMDKIREKLDEVNAQEMEGSREYEEFRRKTTFIRRQKRKHGLIRNIGTFLYNWAIFILSLIGWYKSVKKVVKEMKKTEELPNVSPSQHTLTVVFPEVSNPTTTATNISVLPKKQQ</sequence>
<keyword evidence="2" id="KW-0812">Transmembrane</keyword>
<evidence type="ECO:0000313" key="6">
    <source>
        <dbReference type="Proteomes" id="UP000829354"/>
    </source>
</evidence>